<reference evidence="2 3" key="1">
    <citation type="submission" date="2019-05" db="EMBL/GenBank/DDBJ databases">
        <title>Another draft genome of Portunus trituberculatus and its Hox gene families provides insights of decapod evolution.</title>
        <authorList>
            <person name="Jeong J.-H."/>
            <person name="Song I."/>
            <person name="Kim S."/>
            <person name="Choi T."/>
            <person name="Kim D."/>
            <person name="Ryu S."/>
            <person name="Kim W."/>
        </authorList>
    </citation>
    <scope>NUCLEOTIDE SEQUENCE [LARGE SCALE GENOMIC DNA]</scope>
    <source>
        <tissue evidence="2">Muscle</tissue>
    </source>
</reference>
<evidence type="ECO:0000313" key="2">
    <source>
        <dbReference type="EMBL" id="MPC29267.1"/>
    </source>
</evidence>
<keyword evidence="3" id="KW-1185">Reference proteome</keyword>
<sequence>MGRPMGGCRTDCEGCEGARERWVREAGAAARTREPPTTRGSTTTSNTERPTRIPPNHYLDCQRRRLIAISAAMQTRPAGPPSFLPIHSHYQASSPASTGIYIVQMLIISDLWVRKGMRSRRVHEINWEENYLLMAR</sequence>
<accession>A0A5B7E7F0</accession>
<organism evidence="2 3">
    <name type="scientific">Portunus trituberculatus</name>
    <name type="common">Swimming crab</name>
    <name type="synonym">Neptunus trituberculatus</name>
    <dbReference type="NCBI Taxonomy" id="210409"/>
    <lineage>
        <taxon>Eukaryota</taxon>
        <taxon>Metazoa</taxon>
        <taxon>Ecdysozoa</taxon>
        <taxon>Arthropoda</taxon>
        <taxon>Crustacea</taxon>
        <taxon>Multicrustacea</taxon>
        <taxon>Malacostraca</taxon>
        <taxon>Eumalacostraca</taxon>
        <taxon>Eucarida</taxon>
        <taxon>Decapoda</taxon>
        <taxon>Pleocyemata</taxon>
        <taxon>Brachyura</taxon>
        <taxon>Eubrachyura</taxon>
        <taxon>Portunoidea</taxon>
        <taxon>Portunidae</taxon>
        <taxon>Portuninae</taxon>
        <taxon>Portunus</taxon>
    </lineage>
</organism>
<dbReference type="Proteomes" id="UP000324222">
    <property type="component" value="Unassembled WGS sequence"/>
</dbReference>
<feature type="compositionally biased region" description="Low complexity" evidence="1">
    <location>
        <begin position="37"/>
        <end position="48"/>
    </location>
</feature>
<comment type="caution">
    <text evidence="2">The sequence shown here is derived from an EMBL/GenBank/DDBJ whole genome shotgun (WGS) entry which is preliminary data.</text>
</comment>
<feature type="region of interest" description="Disordered" evidence="1">
    <location>
        <begin position="24"/>
        <end position="56"/>
    </location>
</feature>
<evidence type="ECO:0000313" key="3">
    <source>
        <dbReference type="Proteomes" id="UP000324222"/>
    </source>
</evidence>
<proteinExistence type="predicted"/>
<protein>
    <submittedName>
        <fullName evidence="2">Uncharacterized protein</fullName>
    </submittedName>
</protein>
<gene>
    <name evidence="2" type="ORF">E2C01_022491</name>
</gene>
<dbReference type="AlphaFoldDB" id="A0A5B7E7F0"/>
<evidence type="ECO:0000256" key="1">
    <source>
        <dbReference type="SAM" id="MobiDB-lite"/>
    </source>
</evidence>
<dbReference type="EMBL" id="VSRR010002044">
    <property type="protein sequence ID" value="MPC29267.1"/>
    <property type="molecule type" value="Genomic_DNA"/>
</dbReference>
<name>A0A5B7E7F0_PORTR</name>